<feature type="transmembrane region" description="Helical" evidence="6">
    <location>
        <begin position="267"/>
        <end position="286"/>
    </location>
</feature>
<evidence type="ECO:0000256" key="6">
    <source>
        <dbReference type="SAM" id="Phobius"/>
    </source>
</evidence>
<dbReference type="InterPro" id="IPR042094">
    <property type="entry name" value="T2SS_GspF_sf"/>
</dbReference>
<evidence type="ECO:0000256" key="5">
    <source>
        <dbReference type="ARBA" id="ARBA00023136"/>
    </source>
</evidence>
<evidence type="ECO:0000256" key="3">
    <source>
        <dbReference type="ARBA" id="ARBA00022692"/>
    </source>
</evidence>
<protein>
    <submittedName>
        <fullName evidence="8">Tight adherence protein B</fullName>
    </submittedName>
</protein>
<keyword evidence="2" id="KW-1003">Cell membrane</keyword>
<feature type="transmembrane region" description="Helical" evidence="6">
    <location>
        <begin position="120"/>
        <end position="140"/>
    </location>
</feature>
<feature type="domain" description="Type II secretion system protein GspF" evidence="7">
    <location>
        <begin position="159"/>
        <end position="283"/>
    </location>
</feature>
<dbReference type="Pfam" id="PF00482">
    <property type="entry name" value="T2SSF"/>
    <property type="match status" value="1"/>
</dbReference>
<dbReference type="OrthoDB" id="597333at2"/>
<evidence type="ECO:0000256" key="4">
    <source>
        <dbReference type="ARBA" id="ARBA00022989"/>
    </source>
</evidence>
<keyword evidence="5 6" id="KW-0472">Membrane</keyword>
<dbReference type="RefSeq" id="WP_161946223.1">
    <property type="nucleotide sequence ID" value="NZ_FMXO01000007.1"/>
</dbReference>
<comment type="subcellular location">
    <subcellularLocation>
        <location evidence="1">Cell membrane</location>
        <topology evidence="1">Multi-pass membrane protein</topology>
    </subcellularLocation>
</comment>
<evidence type="ECO:0000313" key="9">
    <source>
        <dbReference type="Proteomes" id="UP000198771"/>
    </source>
</evidence>
<feature type="transmembrane region" description="Helical" evidence="6">
    <location>
        <begin position="6"/>
        <end position="28"/>
    </location>
</feature>
<dbReference type="PANTHER" id="PTHR35007:SF1">
    <property type="entry name" value="PILUS ASSEMBLY PROTEIN"/>
    <property type="match status" value="1"/>
</dbReference>
<keyword evidence="3 6" id="KW-0812">Transmembrane</keyword>
<dbReference type="STRING" id="617002.SAMN05660653_01385"/>
<evidence type="ECO:0000256" key="2">
    <source>
        <dbReference type="ARBA" id="ARBA00022475"/>
    </source>
</evidence>
<keyword evidence="4 6" id="KW-1133">Transmembrane helix</keyword>
<sequence>MNIYMVAIFIFLISIITIEIMLFAYRTIKNPDRARIRKQLRKITFQQKNVDSADVAPDILRKKVFSDIKSLNDLLRHFTFANQFHKLLYQANAKYSVGFYIILSALLGLSAYLAVISLNYGFIIALPVALLFGISPFLYLRRMKKRRMAKFQKQLPEALNLVARSLRAGHAFSTGLKLAADEFEDPLGPEFEVTLDEINFGVAVPDALRKMTERVDCQDLNFFVVAVILQRETGGNLAQIIENTAAIIRERFAFYGKVKVLSAEGIMSMWVLMGLPFVVAGGLLLLSPDYMKLLIEETIGQIMIAYALIMMVLGYFFMRKMVEIKV</sequence>
<organism evidence="8 9">
    <name type="scientific">Desulfonatronum thiosulfatophilum</name>
    <dbReference type="NCBI Taxonomy" id="617002"/>
    <lineage>
        <taxon>Bacteria</taxon>
        <taxon>Pseudomonadati</taxon>
        <taxon>Thermodesulfobacteriota</taxon>
        <taxon>Desulfovibrionia</taxon>
        <taxon>Desulfovibrionales</taxon>
        <taxon>Desulfonatronaceae</taxon>
        <taxon>Desulfonatronum</taxon>
    </lineage>
</organism>
<dbReference type="InterPro" id="IPR018076">
    <property type="entry name" value="T2SS_GspF_dom"/>
</dbReference>
<dbReference type="GO" id="GO:0005886">
    <property type="term" value="C:plasma membrane"/>
    <property type="evidence" value="ECO:0007669"/>
    <property type="project" value="UniProtKB-SubCell"/>
</dbReference>
<evidence type="ECO:0000259" key="7">
    <source>
        <dbReference type="Pfam" id="PF00482"/>
    </source>
</evidence>
<dbReference type="PANTHER" id="PTHR35007">
    <property type="entry name" value="INTEGRAL MEMBRANE PROTEIN-RELATED"/>
    <property type="match status" value="1"/>
</dbReference>
<keyword evidence="9" id="KW-1185">Reference proteome</keyword>
<gene>
    <name evidence="8" type="ORF">SAMN05660653_01385</name>
</gene>
<feature type="transmembrane region" description="Helical" evidence="6">
    <location>
        <begin position="298"/>
        <end position="318"/>
    </location>
</feature>
<reference evidence="8 9" key="1">
    <citation type="submission" date="2016-10" db="EMBL/GenBank/DDBJ databases">
        <authorList>
            <person name="de Groot N.N."/>
        </authorList>
    </citation>
    <scope>NUCLEOTIDE SEQUENCE [LARGE SCALE GENOMIC DNA]</scope>
    <source>
        <strain evidence="8 9">ASO4-2</strain>
    </source>
</reference>
<dbReference type="EMBL" id="FMXO01000007">
    <property type="protein sequence ID" value="SDB28980.1"/>
    <property type="molecule type" value="Genomic_DNA"/>
</dbReference>
<dbReference type="Gene3D" id="1.20.81.30">
    <property type="entry name" value="Type II secretion system (T2SS), domain F"/>
    <property type="match status" value="1"/>
</dbReference>
<dbReference type="AlphaFoldDB" id="A0A1G6C7U4"/>
<feature type="transmembrane region" description="Helical" evidence="6">
    <location>
        <begin position="95"/>
        <end position="114"/>
    </location>
</feature>
<name>A0A1G6C7U4_9BACT</name>
<evidence type="ECO:0000256" key="1">
    <source>
        <dbReference type="ARBA" id="ARBA00004651"/>
    </source>
</evidence>
<proteinExistence type="predicted"/>
<accession>A0A1G6C7U4</accession>
<evidence type="ECO:0000313" key="8">
    <source>
        <dbReference type="EMBL" id="SDB28980.1"/>
    </source>
</evidence>
<dbReference type="Proteomes" id="UP000198771">
    <property type="component" value="Unassembled WGS sequence"/>
</dbReference>